<dbReference type="FunCoup" id="A0A1X2H0N9">
    <property type="interactions" value="628"/>
</dbReference>
<gene>
    <name evidence="3" type="ORF">BCR43DRAFT_92132</name>
</gene>
<sequence>MPTESTYLTMGKQKAQKDFWNKALTGPWCSQPRAARSDDEADQDSTHEDTAEEEEEDKDAKPNFPEIEQFIRDCVNDMGNVFPKLNWSSPRDAAWISATQSLKCNSPFDVFLLLKSSDFINHDVNFAFEHCNTSAQDQLDRHAPNDNHFALILRKWHDLQPSMEFRVFVKNKEIIAISQRDLSYYDFLPDLKDELEDMIYAFFDDFVQPKFPSTNYVFDVYIERDRAKVWLVDFNPFTPTTDGLLFDWSELAELNDPNEPPFRILQSATEANAHATCAPRFAINMIPKDIVDLSDGRSVAEFAEEFERAMVLAEAQQQEESSEEEK</sequence>
<dbReference type="GO" id="GO:0005737">
    <property type="term" value="C:cytoplasm"/>
    <property type="evidence" value="ECO:0007669"/>
    <property type="project" value="TreeGrafter"/>
</dbReference>
<name>A0A1X2H0N9_SYNRA</name>
<organism evidence="3 4">
    <name type="scientific">Syncephalastrum racemosum</name>
    <name type="common">Filamentous fungus</name>
    <dbReference type="NCBI Taxonomy" id="13706"/>
    <lineage>
        <taxon>Eukaryota</taxon>
        <taxon>Fungi</taxon>
        <taxon>Fungi incertae sedis</taxon>
        <taxon>Mucoromycota</taxon>
        <taxon>Mucoromycotina</taxon>
        <taxon>Mucoromycetes</taxon>
        <taxon>Mucorales</taxon>
        <taxon>Syncephalastraceae</taxon>
        <taxon>Syncephalastrum</taxon>
    </lineage>
</organism>
<dbReference type="Pfam" id="PF07065">
    <property type="entry name" value="D123"/>
    <property type="match status" value="1"/>
</dbReference>
<accession>A0A1X2H0N9</accession>
<dbReference type="Proteomes" id="UP000242180">
    <property type="component" value="Unassembled WGS sequence"/>
</dbReference>
<dbReference type="GO" id="GO:0000287">
    <property type="term" value="F:magnesium ion binding"/>
    <property type="evidence" value="ECO:0007669"/>
    <property type="project" value="EnsemblFungi"/>
</dbReference>
<comment type="similarity">
    <text evidence="1">Belongs to the CDC123 family.</text>
</comment>
<dbReference type="GO" id="GO:0044183">
    <property type="term" value="F:protein folding chaperone"/>
    <property type="evidence" value="ECO:0007669"/>
    <property type="project" value="EnsemblFungi"/>
</dbReference>
<feature type="region of interest" description="Disordered" evidence="2">
    <location>
        <begin position="25"/>
        <end position="63"/>
    </location>
</feature>
<evidence type="ECO:0000256" key="1">
    <source>
        <dbReference type="ARBA" id="ARBA00011047"/>
    </source>
</evidence>
<dbReference type="PANTHER" id="PTHR15323">
    <property type="entry name" value="D123 PROTEIN"/>
    <property type="match status" value="1"/>
</dbReference>
<protein>
    <submittedName>
        <fullName evidence="3">D123-domain-containing protein</fullName>
    </submittedName>
</protein>
<dbReference type="PANTHER" id="PTHR15323:SF6">
    <property type="entry name" value="CELL DIVISION CYCLE PROTEIN 123 HOMOLOG"/>
    <property type="match status" value="1"/>
</dbReference>
<dbReference type="GO" id="GO:1905143">
    <property type="term" value="P:eukaryotic translation initiation factor 2 complex assembly"/>
    <property type="evidence" value="ECO:0007669"/>
    <property type="project" value="EnsemblFungi"/>
</dbReference>
<dbReference type="EMBL" id="MCGN01000011">
    <property type="protein sequence ID" value="ORY90984.1"/>
    <property type="molecule type" value="Genomic_DNA"/>
</dbReference>
<keyword evidence="4" id="KW-1185">Reference proteome</keyword>
<evidence type="ECO:0000313" key="4">
    <source>
        <dbReference type="Proteomes" id="UP000242180"/>
    </source>
</evidence>
<reference evidence="3 4" key="1">
    <citation type="submission" date="2016-07" db="EMBL/GenBank/DDBJ databases">
        <title>Pervasive Adenine N6-methylation of Active Genes in Fungi.</title>
        <authorList>
            <consortium name="DOE Joint Genome Institute"/>
            <person name="Mondo S.J."/>
            <person name="Dannebaum R.O."/>
            <person name="Kuo R.C."/>
            <person name="Labutti K."/>
            <person name="Haridas S."/>
            <person name="Kuo A."/>
            <person name="Salamov A."/>
            <person name="Ahrendt S.R."/>
            <person name="Lipzen A."/>
            <person name="Sullivan W."/>
            <person name="Andreopoulos W.B."/>
            <person name="Clum A."/>
            <person name="Lindquist E."/>
            <person name="Daum C."/>
            <person name="Ramamoorthy G.K."/>
            <person name="Gryganskyi A."/>
            <person name="Culley D."/>
            <person name="Magnuson J.K."/>
            <person name="James T.Y."/>
            <person name="O'Malley M.A."/>
            <person name="Stajich J.E."/>
            <person name="Spatafora J.W."/>
            <person name="Visel A."/>
            <person name="Grigoriev I.V."/>
        </authorList>
    </citation>
    <scope>NUCLEOTIDE SEQUENCE [LARGE SCALE GENOMIC DNA]</scope>
    <source>
        <strain evidence="3 4">NRRL 2496</strain>
    </source>
</reference>
<dbReference type="STRING" id="13706.A0A1X2H0N9"/>
<dbReference type="OrthoDB" id="360540at2759"/>
<comment type="caution">
    <text evidence="3">The sequence shown here is derived from an EMBL/GenBank/DDBJ whole genome shotgun (WGS) entry which is preliminary data.</text>
</comment>
<dbReference type="InterPro" id="IPR009772">
    <property type="entry name" value="CDC123"/>
</dbReference>
<dbReference type="OMA" id="TFPDPNF"/>
<evidence type="ECO:0000313" key="3">
    <source>
        <dbReference type="EMBL" id="ORY90984.1"/>
    </source>
</evidence>
<proteinExistence type="inferred from homology"/>
<dbReference type="GO" id="GO:0005524">
    <property type="term" value="F:ATP binding"/>
    <property type="evidence" value="ECO:0007669"/>
    <property type="project" value="EnsemblFungi"/>
</dbReference>
<dbReference type="AlphaFoldDB" id="A0A1X2H0N9"/>
<evidence type="ECO:0000256" key="2">
    <source>
        <dbReference type="SAM" id="MobiDB-lite"/>
    </source>
</evidence>
<dbReference type="InParanoid" id="A0A1X2H0N9"/>